<gene>
    <name evidence="6" type="ORF">LHJ74_33300</name>
</gene>
<keyword evidence="2 4" id="KW-0238">DNA-binding</keyword>
<protein>
    <submittedName>
        <fullName evidence="6">TetR/AcrR family transcriptional regulator</fullName>
    </submittedName>
</protein>
<dbReference type="InterPro" id="IPR001647">
    <property type="entry name" value="HTH_TetR"/>
</dbReference>
<dbReference type="PROSITE" id="PS01081">
    <property type="entry name" value="HTH_TETR_1"/>
    <property type="match status" value="1"/>
</dbReference>
<evidence type="ECO:0000256" key="2">
    <source>
        <dbReference type="ARBA" id="ARBA00023125"/>
    </source>
</evidence>
<dbReference type="PANTHER" id="PTHR30055">
    <property type="entry name" value="HTH-TYPE TRANSCRIPTIONAL REGULATOR RUTR"/>
    <property type="match status" value="1"/>
</dbReference>
<keyword evidence="3" id="KW-0804">Transcription</keyword>
<dbReference type="PANTHER" id="PTHR30055:SF234">
    <property type="entry name" value="HTH-TYPE TRANSCRIPTIONAL REGULATOR BETI"/>
    <property type="match status" value="1"/>
</dbReference>
<dbReference type="InterPro" id="IPR050109">
    <property type="entry name" value="HTH-type_TetR-like_transc_reg"/>
</dbReference>
<dbReference type="InterPro" id="IPR047923">
    <property type="entry name" value="ArpA-like"/>
</dbReference>
<evidence type="ECO:0000256" key="3">
    <source>
        <dbReference type="ARBA" id="ARBA00023163"/>
    </source>
</evidence>
<keyword evidence="7" id="KW-1185">Reference proteome</keyword>
<evidence type="ECO:0000313" key="6">
    <source>
        <dbReference type="EMBL" id="MCT2594736.1"/>
    </source>
</evidence>
<dbReference type="InterPro" id="IPR023772">
    <property type="entry name" value="DNA-bd_HTH_TetR-type_CS"/>
</dbReference>
<dbReference type="InterPro" id="IPR009057">
    <property type="entry name" value="Homeodomain-like_sf"/>
</dbReference>
<name>A0ABT2K3R4_9ACTN</name>
<dbReference type="Pfam" id="PF00440">
    <property type="entry name" value="TetR_N"/>
    <property type="match status" value="1"/>
</dbReference>
<evidence type="ECO:0000259" key="5">
    <source>
        <dbReference type="PROSITE" id="PS50977"/>
    </source>
</evidence>
<dbReference type="RefSeq" id="WP_260222091.1">
    <property type="nucleotide sequence ID" value="NZ_JAJAGO010000026.1"/>
</dbReference>
<proteinExistence type="predicted"/>
<dbReference type="SUPFAM" id="SSF48498">
    <property type="entry name" value="Tetracyclin repressor-like, C-terminal domain"/>
    <property type="match status" value="1"/>
</dbReference>
<dbReference type="EMBL" id="JAJAGO010000026">
    <property type="protein sequence ID" value="MCT2594736.1"/>
    <property type="molecule type" value="Genomic_DNA"/>
</dbReference>
<reference evidence="6 7" key="1">
    <citation type="submission" date="2021-10" db="EMBL/GenBank/DDBJ databases">
        <title>Streptomyces gossypii sp. nov., isolated from soil collected from cotton field.</title>
        <authorList>
            <person name="Ge X."/>
            <person name="Chen X."/>
            <person name="Liu W."/>
        </authorList>
    </citation>
    <scope>NUCLEOTIDE SEQUENCE [LARGE SCALE GENOMIC DNA]</scope>
    <source>
        <strain evidence="6 7">N2-109</strain>
    </source>
</reference>
<accession>A0ABT2K3R4</accession>
<keyword evidence="1" id="KW-0805">Transcription regulation</keyword>
<evidence type="ECO:0000313" key="7">
    <source>
        <dbReference type="Proteomes" id="UP001156389"/>
    </source>
</evidence>
<dbReference type="PRINTS" id="PR00455">
    <property type="entry name" value="HTHTETR"/>
</dbReference>
<feature type="domain" description="HTH tetR-type" evidence="5">
    <location>
        <begin position="8"/>
        <end position="68"/>
    </location>
</feature>
<evidence type="ECO:0000256" key="4">
    <source>
        <dbReference type="PROSITE-ProRule" id="PRU00335"/>
    </source>
</evidence>
<dbReference type="InterPro" id="IPR036271">
    <property type="entry name" value="Tet_transcr_reg_TetR-rel_C_sf"/>
</dbReference>
<organism evidence="6 7">
    <name type="scientific">Streptomyces gossypii</name>
    <dbReference type="NCBI Taxonomy" id="2883101"/>
    <lineage>
        <taxon>Bacteria</taxon>
        <taxon>Bacillati</taxon>
        <taxon>Actinomycetota</taxon>
        <taxon>Actinomycetes</taxon>
        <taxon>Kitasatosporales</taxon>
        <taxon>Streptomycetaceae</taxon>
        <taxon>Streptomyces</taxon>
    </lineage>
</organism>
<dbReference type="NCBIfam" id="NF041196">
    <property type="entry name" value="ScbR_bind_reg"/>
    <property type="match status" value="1"/>
</dbReference>
<feature type="DNA-binding region" description="H-T-H motif" evidence="4">
    <location>
        <begin position="31"/>
        <end position="50"/>
    </location>
</feature>
<evidence type="ECO:0000256" key="1">
    <source>
        <dbReference type="ARBA" id="ARBA00023015"/>
    </source>
</evidence>
<sequence>MAQQERAVITRRAVLEAAGEVFAERGYGAATISDVYTRAGVTKGAFYFHFPSKEELAQEVLDGQVSGQVGHLGTAGPRSGPVKLQGVVDSALLVAYRLTFDKLLQGSIRLSIDLGNVLDRRRPYGAWVEHQVTVLSEAKAQGELLPHVEVAPFARVLVGAFSGVQLMSEVMTGRRDVEQEIATLYSHLMPSVAVPAVLAQLDISPDLGRRLMAETVRDEGAQEGS</sequence>
<dbReference type="Proteomes" id="UP001156389">
    <property type="component" value="Unassembled WGS sequence"/>
</dbReference>
<dbReference type="Gene3D" id="1.10.357.10">
    <property type="entry name" value="Tetracycline Repressor, domain 2"/>
    <property type="match status" value="1"/>
</dbReference>
<dbReference type="PROSITE" id="PS50977">
    <property type="entry name" value="HTH_TETR_2"/>
    <property type="match status" value="1"/>
</dbReference>
<comment type="caution">
    <text evidence="6">The sequence shown here is derived from an EMBL/GenBank/DDBJ whole genome shotgun (WGS) entry which is preliminary data.</text>
</comment>
<dbReference type="SUPFAM" id="SSF46689">
    <property type="entry name" value="Homeodomain-like"/>
    <property type="match status" value="1"/>
</dbReference>